<name>A0ABP9FBN1_9GAMM</name>
<dbReference type="Proteomes" id="UP001499988">
    <property type="component" value="Unassembled WGS sequence"/>
</dbReference>
<evidence type="ECO:0000259" key="4">
    <source>
        <dbReference type="PROSITE" id="PS01124"/>
    </source>
</evidence>
<dbReference type="Gene3D" id="1.10.10.60">
    <property type="entry name" value="Homeodomain-like"/>
    <property type="match status" value="1"/>
</dbReference>
<dbReference type="InterPro" id="IPR009057">
    <property type="entry name" value="Homeodomain-like_sf"/>
</dbReference>
<protein>
    <submittedName>
        <fullName evidence="5">Helix-turn-helix domain-containing protein</fullName>
    </submittedName>
</protein>
<dbReference type="InterPro" id="IPR018060">
    <property type="entry name" value="HTH_AraC"/>
</dbReference>
<keyword evidence="6" id="KW-1185">Reference proteome</keyword>
<dbReference type="SMART" id="SM00342">
    <property type="entry name" value="HTH_ARAC"/>
    <property type="match status" value="1"/>
</dbReference>
<reference evidence="6" key="1">
    <citation type="journal article" date="2019" name="Int. J. Syst. Evol. Microbiol.">
        <title>The Global Catalogue of Microorganisms (GCM) 10K type strain sequencing project: providing services to taxonomists for standard genome sequencing and annotation.</title>
        <authorList>
            <consortium name="The Broad Institute Genomics Platform"/>
            <consortium name="The Broad Institute Genome Sequencing Center for Infectious Disease"/>
            <person name="Wu L."/>
            <person name="Ma J."/>
        </authorList>
    </citation>
    <scope>NUCLEOTIDE SEQUENCE [LARGE SCALE GENOMIC DNA]</scope>
    <source>
        <strain evidence="6">JCM 18401</strain>
    </source>
</reference>
<dbReference type="Pfam" id="PF12833">
    <property type="entry name" value="HTH_18"/>
    <property type="match status" value="1"/>
</dbReference>
<proteinExistence type="predicted"/>
<dbReference type="SUPFAM" id="SSF46689">
    <property type="entry name" value="Homeodomain-like"/>
    <property type="match status" value="1"/>
</dbReference>
<dbReference type="EMBL" id="BAABJZ010000100">
    <property type="protein sequence ID" value="GAA4898628.1"/>
    <property type="molecule type" value="Genomic_DNA"/>
</dbReference>
<keyword evidence="3" id="KW-0804">Transcription</keyword>
<evidence type="ECO:0000256" key="2">
    <source>
        <dbReference type="ARBA" id="ARBA00023125"/>
    </source>
</evidence>
<feature type="domain" description="HTH araC/xylS-type" evidence="4">
    <location>
        <begin position="193"/>
        <end position="291"/>
    </location>
</feature>
<sequence length="301" mass="34704">MPVRSQTPVIRPVAFNGRQFESLGVEVTTWQQLHQVESKVEYQTGERPQFYILMLITGGQGSHSIDFQCHHLEVGDAVWVKPGQSQHWSPNPGMQAELLFISPQAMPLVQCDEDELEQIALDRWPTHHKLERQQWYTLARQLRLLRREQIQAPAEPLSLLFQRSTVLAVLAKLAHVYRAEILNPHEPQQRVYHQFGRLLEANFAQRRSVVFYAAQLACSASTLNRLCRSLTGLSAKQTIDRRVALEAKRLLSQQVLSVSQIAYQLGFSEPTNFVKFFRRMERLSPKAFRQERISGAPKQRQ</sequence>
<dbReference type="SUPFAM" id="SSF51215">
    <property type="entry name" value="Regulatory protein AraC"/>
    <property type="match status" value="1"/>
</dbReference>
<evidence type="ECO:0000313" key="6">
    <source>
        <dbReference type="Proteomes" id="UP001499988"/>
    </source>
</evidence>
<evidence type="ECO:0000256" key="3">
    <source>
        <dbReference type="ARBA" id="ARBA00023163"/>
    </source>
</evidence>
<organism evidence="5 6">
    <name type="scientific">Ferrimonas pelagia</name>
    <dbReference type="NCBI Taxonomy" id="1177826"/>
    <lineage>
        <taxon>Bacteria</taxon>
        <taxon>Pseudomonadati</taxon>
        <taxon>Pseudomonadota</taxon>
        <taxon>Gammaproteobacteria</taxon>
        <taxon>Alteromonadales</taxon>
        <taxon>Ferrimonadaceae</taxon>
        <taxon>Ferrimonas</taxon>
    </lineage>
</organism>
<keyword evidence="2" id="KW-0238">DNA-binding</keyword>
<gene>
    <name evidence="5" type="ORF">GCM10023333_35060</name>
</gene>
<dbReference type="PANTHER" id="PTHR43280">
    <property type="entry name" value="ARAC-FAMILY TRANSCRIPTIONAL REGULATOR"/>
    <property type="match status" value="1"/>
</dbReference>
<dbReference type="RefSeq" id="WP_345336767.1">
    <property type="nucleotide sequence ID" value="NZ_BAABJZ010000100.1"/>
</dbReference>
<evidence type="ECO:0000256" key="1">
    <source>
        <dbReference type="ARBA" id="ARBA00023015"/>
    </source>
</evidence>
<dbReference type="InterPro" id="IPR037923">
    <property type="entry name" value="HTH-like"/>
</dbReference>
<accession>A0ABP9FBN1</accession>
<evidence type="ECO:0000313" key="5">
    <source>
        <dbReference type="EMBL" id="GAA4898628.1"/>
    </source>
</evidence>
<dbReference type="PANTHER" id="PTHR43280:SF32">
    <property type="entry name" value="TRANSCRIPTIONAL REGULATORY PROTEIN"/>
    <property type="match status" value="1"/>
</dbReference>
<dbReference type="Pfam" id="PF02311">
    <property type="entry name" value="AraC_binding"/>
    <property type="match status" value="1"/>
</dbReference>
<dbReference type="PROSITE" id="PS01124">
    <property type="entry name" value="HTH_ARAC_FAMILY_2"/>
    <property type="match status" value="1"/>
</dbReference>
<dbReference type="InterPro" id="IPR003313">
    <property type="entry name" value="AraC-bd"/>
</dbReference>
<keyword evidence="1" id="KW-0805">Transcription regulation</keyword>
<comment type="caution">
    <text evidence="5">The sequence shown here is derived from an EMBL/GenBank/DDBJ whole genome shotgun (WGS) entry which is preliminary data.</text>
</comment>